<dbReference type="EMBL" id="PDJE01000001">
    <property type="protein sequence ID" value="PFG30638.1"/>
    <property type="molecule type" value="Genomic_DNA"/>
</dbReference>
<dbReference type="SFLD" id="SFLDG01212">
    <property type="entry name" value="Phytoene_synthase_like"/>
    <property type="match status" value="1"/>
</dbReference>
<keyword evidence="2" id="KW-1185">Reference proteome</keyword>
<evidence type="ECO:0000313" key="1">
    <source>
        <dbReference type="EMBL" id="PFG30638.1"/>
    </source>
</evidence>
<dbReference type="SFLD" id="SFLDS00005">
    <property type="entry name" value="Isoprenoid_Synthase_Type_I"/>
    <property type="match status" value="1"/>
</dbReference>
<gene>
    <name evidence="1" type="ORF">ATJ78_1573</name>
</gene>
<dbReference type="PANTHER" id="PTHR31480">
    <property type="entry name" value="BIFUNCTIONAL LYCOPENE CYCLASE/PHYTOENE SYNTHASE"/>
    <property type="match status" value="1"/>
</dbReference>
<dbReference type="Proteomes" id="UP000221369">
    <property type="component" value="Unassembled WGS sequence"/>
</dbReference>
<dbReference type="Gene3D" id="1.10.600.10">
    <property type="entry name" value="Farnesyl Diphosphate Synthase"/>
    <property type="match status" value="1"/>
</dbReference>
<dbReference type="InterPro" id="IPR002060">
    <property type="entry name" value="Squ/phyt_synthse"/>
</dbReference>
<proteinExistence type="predicted"/>
<dbReference type="RefSeq" id="WP_098407070.1">
    <property type="nucleotide sequence ID" value="NZ_PDJE01000001.1"/>
</dbReference>
<dbReference type="GO" id="GO:0004311">
    <property type="term" value="F:geranylgeranyl diphosphate synthase activity"/>
    <property type="evidence" value="ECO:0007669"/>
    <property type="project" value="InterPro"/>
</dbReference>
<dbReference type="SFLD" id="SFLDG01018">
    <property type="entry name" value="Squalene/Phytoene_Synthase_Lik"/>
    <property type="match status" value="1"/>
</dbReference>
<name>A0A2A9DVC8_9MICO</name>
<dbReference type="GO" id="GO:0016114">
    <property type="term" value="P:terpenoid biosynthetic process"/>
    <property type="evidence" value="ECO:0007669"/>
    <property type="project" value="UniProtKB-ARBA"/>
</dbReference>
<accession>A0A2A9DVC8</accession>
<dbReference type="CDD" id="cd00683">
    <property type="entry name" value="Trans_IPPS_HH"/>
    <property type="match status" value="1"/>
</dbReference>
<dbReference type="SUPFAM" id="SSF48576">
    <property type="entry name" value="Terpenoid synthases"/>
    <property type="match status" value="1"/>
</dbReference>
<protein>
    <submittedName>
        <fullName evidence="1">Phytoene/squalene synthetase</fullName>
    </submittedName>
</protein>
<dbReference type="InterPro" id="IPR033904">
    <property type="entry name" value="Trans_IPPS_HH"/>
</dbReference>
<organism evidence="1 2">
    <name type="scientific">Paramicrobacterium agarici</name>
    <dbReference type="NCBI Taxonomy" id="630514"/>
    <lineage>
        <taxon>Bacteria</taxon>
        <taxon>Bacillati</taxon>
        <taxon>Actinomycetota</taxon>
        <taxon>Actinomycetes</taxon>
        <taxon>Micrococcales</taxon>
        <taxon>Microbacteriaceae</taxon>
        <taxon>Paramicrobacterium</taxon>
    </lineage>
</organism>
<sequence>MKDSELHLYNTTSHASASVVIRQYSTSFGWACRLLDARARPHIENIYALVRVADELVDGPATSAGVDSSTQRLLLDELEQETERALAIGYSTNLIVHAFAFTARRHSITMDLCRPFFASMRCDLDQREYDVSELAEYIYGSAEVVGLMCLRVFEAGRERSAIERERLVDGARALGAAFQKINFLRDYGRDHDGLGRAYFAGTRHRLTDTSKADAVASIRSDLQIADATIPLLAPGCRAAVWAARSLFVQLTDQIEATPALVIEKRRVSVPTTVKAAILARALAMKAAK</sequence>
<dbReference type="AlphaFoldDB" id="A0A2A9DVC8"/>
<comment type="caution">
    <text evidence="1">The sequence shown here is derived from an EMBL/GenBank/DDBJ whole genome shotgun (WGS) entry which is preliminary data.</text>
</comment>
<evidence type="ECO:0000313" key="2">
    <source>
        <dbReference type="Proteomes" id="UP000221369"/>
    </source>
</evidence>
<dbReference type="InterPro" id="IPR008949">
    <property type="entry name" value="Isoprenoid_synthase_dom_sf"/>
</dbReference>
<dbReference type="Pfam" id="PF00494">
    <property type="entry name" value="SQS_PSY"/>
    <property type="match status" value="1"/>
</dbReference>
<dbReference type="InterPro" id="IPR044843">
    <property type="entry name" value="Trans_IPPS_bact-type"/>
</dbReference>
<dbReference type="GO" id="GO:0051996">
    <property type="term" value="F:squalene synthase [NAD(P)H] activity"/>
    <property type="evidence" value="ECO:0007669"/>
    <property type="project" value="InterPro"/>
</dbReference>
<reference evidence="1 2" key="1">
    <citation type="submission" date="2017-10" db="EMBL/GenBank/DDBJ databases">
        <title>Sequencing the genomes of 1000 actinobacteria strains.</title>
        <authorList>
            <person name="Klenk H.-P."/>
        </authorList>
    </citation>
    <scope>NUCLEOTIDE SEQUENCE [LARGE SCALE GENOMIC DNA]</scope>
    <source>
        <strain evidence="1 2">DSM 21798</strain>
    </source>
</reference>